<evidence type="ECO:0000259" key="3">
    <source>
        <dbReference type="PROSITE" id="PS51186"/>
    </source>
</evidence>
<accession>C1MIQ2</accession>
<keyword evidence="2" id="KW-0012">Acyltransferase</keyword>
<dbReference type="RefSeq" id="XP_003055705.1">
    <property type="nucleotide sequence ID" value="XM_003055659.1"/>
</dbReference>
<dbReference type="AlphaFoldDB" id="C1MIQ2"/>
<dbReference type="KEGG" id="mpp:MICPUCDRAFT_50654"/>
<dbReference type="Pfam" id="PF00583">
    <property type="entry name" value="Acetyltransf_1"/>
    <property type="match status" value="1"/>
</dbReference>
<evidence type="ECO:0000256" key="2">
    <source>
        <dbReference type="ARBA" id="ARBA00023315"/>
    </source>
</evidence>
<proteinExistence type="predicted"/>
<dbReference type="PANTHER" id="PTHR43072">
    <property type="entry name" value="N-ACETYLTRANSFERASE"/>
    <property type="match status" value="1"/>
</dbReference>
<dbReference type="GeneID" id="9680851"/>
<dbReference type="OrthoDB" id="7305308at2759"/>
<evidence type="ECO:0000256" key="1">
    <source>
        <dbReference type="ARBA" id="ARBA00022679"/>
    </source>
</evidence>
<dbReference type="PROSITE" id="PS51186">
    <property type="entry name" value="GNAT"/>
    <property type="match status" value="1"/>
</dbReference>
<evidence type="ECO:0000313" key="5">
    <source>
        <dbReference type="Proteomes" id="UP000001876"/>
    </source>
</evidence>
<dbReference type="InterPro" id="IPR016181">
    <property type="entry name" value="Acyl_CoA_acyltransferase"/>
</dbReference>
<dbReference type="PANTHER" id="PTHR43072:SF23">
    <property type="entry name" value="UPF0039 PROTEIN C11D3.02C"/>
    <property type="match status" value="1"/>
</dbReference>
<dbReference type="Proteomes" id="UP000001876">
    <property type="component" value="Unassembled WGS sequence"/>
</dbReference>
<dbReference type="GO" id="GO:0016747">
    <property type="term" value="F:acyltransferase activity, transferring groups other than amino-acyl groups"/>
    <property type="evidence" value="ECO:0007669"/>
    <property type="project" value="InterPro"/>
</dbReference>
<dbReference type="Gene3D" id="3.40.630.30">
    <property type="match status" value="1"/>
</dbReference>
<dbReference type="SUPFAM" id="SSF55729">
    <property type="entry name" value="Acyl-CoA N-acyltransferases (Nat)"/>
    <property type="match status" value="1"/>
</dbReference>
<keyword evidence="5" id="KW-1185">Reference proteome</keyword>
<dbReference type="OMA" id="FSTFACK"/>
<gene>
    <name evidence="4" type="ORF">MICPUCDRAFT_50654</name>
</gene>
<dbReference type="CDD" id="cd04301">
    <property type="entry name" value="NAT_SF"/>
    <property type="match status" value="1"/>
</dbReference>
<protein>
    <submittedName>
        <fullName evidence="4">Predicted protein</fullName>
    </submittedName>
</protein>
<keyword evidence="1" id="KW-0808">Transferase</keyword>
<dbReference type="InterPro" id="IPR000182">
    <property type="entry name" value="GNAT_dom"/>
</dbReference>
<organism evidence="5">
    <name type="scientific">Micromonas pusilla (strain CCMP1545)</name>
    <name type="common">Picoplanktonic green alga</name>
    <dbReference type="NCBI Taxonomy" id="564608"/>
    <lineage>
        <taxon>Eukaryota</taxon>
        <taxon>Viridiplantae</taxon>
        <taxon>Chlorophyta</taxon>
        <taxon>Mamiellophyceae</taxon>
        <taxon>Mamiellales</taxon>
        <taxon>Mamiellaceae</taxon>
        <taxon>Micromonas</taxon>
    </lineage>
</organism>
<evidence type="ECO:0000313" key="4">
    <source>
        <dbReference type="EMBL" id="EEH60957.1"/>
    </source>
</evidence>
<dbReference type="EMBL" id="GG663735">
    <property type="protein sequence ID" value="EEH60957.1"/>
    <property type="molecule type" value="Genomic_DNA"/>
</dbReference>
<sequence>MASVETYVADYANPSHAKTVSDLLNGYALDQFGNSGPLPDEIRAKLCAELANVPGAFSVVATIAGEAVGLINAFMGFSTFKCKPLVNVHDVFVSPEHRRKGVTQAMMARVQAIAIERGACKLTLEVLANNPNAMGSYKKFGFKSYELDPELGVAHFWEKKLE</sequence>
<reference evidence="4 5" key="1">
    <citation type="journal article" date="2009" name="Science">
        <title>Green evolution and dynamic adaptations revealed by genomes of the marine picoeukaryotes Micromonas.</title>
        <authorList>
            <person name="Worden A.Z."/>
            <person name="Lee J.H."/>
            <person name="Mock T."/>
            <person name="Rouze P."/>
            <person name="Simmons M.P."/>
            <person name="Aerts A.L."/>
            <person name="Allen A.E."/>
            <person name="Cuvelier M.L."/>
            <person name="Derelle E."/>
            <person name="Everett M.V."/>
            <person name="Foulon E."/>
            <person name="Grimwood J."/>
            <person name="Gundlach H."/>
            <person name="Henrissat B."/>
            <person name="Napoli C."/>
            <person name="McDonald S.M."/>
            <person name="Parker M.S."/>
            <person name="Rombauts S."/>
            <person name="Salamov A."/>
            <person name="Von Dassow P."/>
            <person name="Badger J.H."/>
            <person name="Coutinho P.M."/>
            <person name="Demir E."/>
            <person name="Dubchak I."/>
            <person name="Gentemann C."/>
            <person name="Eikrem W."/>
            <person name="Gready J.E."/>
            <person name="John U."/>
            <person name="Lanier W."/>
            <person name="Lindquist E.A."/>
            <person name="Lucas S."/>
            <person name="Mayer K.F."/>
            <person name="Moreau H."/>
            <person name="Not F."/>
            <person name="Otillar R."/>
            <person name="Panaud O."/>
            <person name="Pangilinan J."/>
            <person name="Paulsen I."/>
            <person name="Piegu B."/>
            <person name="Poliakov A."/>
            <person name="Robbens S."/>
            <person name="Schmutz J."/>
            <person name="Toulza E."/>
            <person name="Wyss T."/>
            <person name="Zelensky A."/>
            <person name="Zhou K."/>
            <person name="Armbrust E.V."/>
            <person name="Bhattacharya D."/>
            <person name="Goodenough U.W."/>
            <person name="Van de Peer Y."/>
            <person name="Grigoriev I.V."/>
        </authorList>
    </citation>
    <scope>NUCLEOTIDE SEQUENCE [LARGE SCALE GENOMIC DNA]</scope>
    <source>
        <strain evidence="4 5">CCMP1545</strain>
    </source>
</reference>
<name>C1MIQ2_MICPC</name>
<feature type="domain" description="N-acetyltransferase" evidence="3">
    <location>
        <begin position="7"/>
        <end position="162"/>
    </location>
</feature>